<name>A0AAE0BY74_9CHLO</name>
<sequence>MSEIQNGTSSNCPTISCSPRVDTEEGSYPSSPRFVERMRVKSKWTEPWEECFVVIWRTSITIKPNLEAEGAAKAKLREEQSYSLHGTSLKTEWFPFVPPAAVDVIFPAPAGKLRVAASPLRTSDSVLSTFHESIQVAIQQADWESERDRPEGPRVGEFSSSLADAATLSGCDLSPHLAGRLSLGDLPQDMMGALHSETDVASVALQSPKDVDVSCPW</sequence>
<dbReference type="EMBL" id="LGRX02031188">
    <property type="protein sequence ID" value="KAK3244952.1"/>
    <property type="molecule type" value="Genomic_DNA"/>
</dbReference>
<evidence type="ECO:0000313" key="2">
    <source>
        <dbReference type="EMBL" id="KAK3244952.1"/>
    </source>
</evidence>
<dbReference type="AlphaFoldDB" id="A0AAE0BY74"/>
<reference evidence="2 3" key="1">
    <citation type="journal article" date="2015" name="Genome Biol. Evol.">
        <title>Comparative Genomics of a Bacterivorous Green Alga Reveals Evolutionary Causalities and Consequences of Phago-Mixotrophic Mode of Nutrition.</title>
        <authorList>
            <person name="Burns J.A."/>
            <person name="Paasch A."/>
            <person name="Narechania A."/>
            <person name="Kim E."/>
        </authorList>
    </citation>
    <scope>NUCLEOTIDE SEQUENCE [LARGE SCALE GENOMIC DNA]</scope>
    <source>
        <strain evidence="2 3">PLY_AMNH</strain>
    </source>
</reference>
<proteinExistence type="predicted"/>
<protein>
    <submittedName>
        <fullName evidence="2">Uncharacterized protein</fullName>
    </submittedName>
</protein>
<gene>
    <name evidence="2" type="ORF">CYMTET_45459</name>
</gene>
<organism evidence="2 3">
    <name type="scientific">Cymbomonas tetramitiformis</name>
    <dbReference type="NCBI Taxonomy" id="36881"/>
    <lineage>
        <taxon>Eukaryota</taxon>
        <taxon>Viridiplantae</taxon>
        <taxon>Chlorophyta</taxon>
        <taxon>Pyramimonadophyceae</taxon>
        <taxon>Pyramimonadales</taxon>
        <taxon>Pyramimonadaceae</taxon>
        <taxon>Cymbomonas</taxon>
    </lineage>
</organism>
<accession>A0AAE0BY74</accession>
<evidence type="ECO:0000313" key="3">
    <source>
        <dbReference type="Proteomes" id="UP001190700"/>
    </source>
</evidence>
<dbReference type="Proteomes" id="UP001190700">
    <property type="component" value="Unassembled WGS sequence"/>
</dbReference>
<keyword evidence="3" id="KW-1185">Reference proteome</keyword>
<comment type="caution">
    <text evidence="2">The sequence shown here is derived from an EMBL/GenBank/DDBJ whole genome shotgun (WGS) entry which is preliminary data.</text>
</comment>
<feature type="compositionally biased region" description="Polar residues" evidence="1">
    <location>
        <begin position="1"/>
        <end position="17"/>
    </location>
</feature>
<feature type="region of interest" description="Disordered" evidence="1">
    <location>
        <begin position="1"/>
        <end position="29"/>
    </location>
</feature>
<evidence type="ECO:0000256" key="1">
    <source>
        <dbReference type="SAM" id="MobiDB-lite"/>
    </source>
</evidence>